<dbReference type="Gene3D" id="2.60.9.10">
    <property type="entry name" value="Neurohypophysial hormone domain"/>
    <property type="match status" value="1"/>
</dbReference>
<name>A0A0N6X8T5_IXOSC</name>
<dbReference type="OrthoDB" id="10056056at2759"/>
<dbReference type="VEuPathDB" id="VectorBase:ISCP_023395"/>
<dbReference type="GO" id="GO:0005576">
    <property type="term" value="C:extracellular region"/>
    <property type="evidence" value="ECO:0007669"/>
    <property type="project" value="InterPro"/>
</dbReference>
<feature type="signal peptide" evidence="4">
    <location>
        <begin position="1"/>
        <end position="17"/>
    </location>
</feature>
<protein>
    <submittedName>
        <fullName evidence="5">Inotocin preproprotein</fullName>
    </submittedName>
</protein>
<dbReference type="SMART" id="SM00003">
    <property type="entry name" value="NH"/>
    <property type="match status" value="1"/>
</dbReference>
<dbReference type="InterPro" id="IPR000981">
    <property type="entry name" value="Neurhyp_horm"/>
</dbReference>
<evidence type="ECO:0000256" key="1">
    <source>
        <dbReference type="ARBA" id="ARBA00007369"/>
    </source>
</evidence>
<dbReference type="GeneID" id="121836393"/>
<keyword evidence="3" id="KW-1015">Disulfide bond</keyword>
<dbReference type="Pfam" id="PF00184">
    <property type="entry name" value="Hormone_5"/>
    <property type="match status" value="1"/>
</dbReference>
<feature type="chain" id="PRO_5006009950" evidence="4">
    <location>
        <begin position="18"/>
        <end position="137"/>
    </location>
</feature>
<dbReference type="PROSITE" id="PS00264">
    <property type="entry name" value="NEUROHYPOPHYS_HORM"/>
    <property type="match status" value="1"/>
</dbReference>
<evidence type="ECO:0000256" key="3">
    <source>
        <dbReference type="ARBA" id="ARBA00023157"/>
    </source>
</evidence>
<organism evidence="5">
    <name type="scientific">Ixodes scapularis</name>
    <name type="common">Black-legged tick</name>
    <name type="synonym">Deer tick</name>
    <dbReference type="NCBI Taxonomy" id="6945"/>
    <lineage>
        <taxon>Eukaryota</taxon>
        <taxon>Metazoa</taxon>
        <taxon>Ecdysozoa</taxon>
        <taxon>Arthropoda</taxon>
        <taxon>Chelicerata</taxon>
        <taxon>Arachnida</taxon>
        <taxon>Acari</taxon>
        <taxon>Parasitiformes</taxon>
        <taxon>Ixodida</taxon>
        <taxon>Ixodoidea</taxon>
        <taxon>Ixodidae</taxon>
        <taxon>Ixodinae</taxon>
        <taxon>Ixodes</taxon>
    </lineage>
</organism>
<dbReference type="EMBL" id="JX888094">
    <property type="protein sequence ID" value="AGM20426.1"/>
    <property type="molecule type" value="mRNA"/>
</dbReference>
<dbReference type="GO" id="GO:0005185">
    <property type="term" value="F:neurohypophyseal hormone activity"/>
    <property type="evidence" value="ECO:0007669"/>
    <property type="project" value="InterPro"/>
</dbReference>
<dbReference type="RefSeq" id="XP_042147218.1">
    <property type="nucleotide sequence ID" value="XM_042291284.1"/>
</dbReference>
<proteinExistence type="evidence at transcript level"/>
<dbReference type="VEuPathDB" id="VectorBase:ISCP_036637"/>
<reference evidence="5" key="1">
    <citation type="submission" date="2012-10" db="EMBL/GenBank/DDBJ databases">
        <title>Cloning and characterization of inotocin and inotocin receptors from the tick Ixodes scapularis.</title>
        <authorList>
            <person name="Stebegg M."/>
            <person name="Collin C."/>
            <person name="Hauser F."/>
            <person name="Grimmelikhuijzen C.J.P."/>
        </authorList>
    </citation>
    <scope>NUCLEOTIDE SEQUENCE</scope>
</reference>
<dbReference type="SUPFAM" id="SSF49606">
    <property type="entry name" value="Neurophysin II"/>
    <property type="match status" value="1"/>
</dbReference>
<evidence type="ECO:0000313" key="5">
    <source>
        <dbReference type="EMBL" id="AGM20426.1"/>
    </source>
</evidence>
<dbReference type="PANTHER" id="PTHR11681">
    <property type="entry name" value="NEUROPHYSIN"/>
    <property type="match status" value="1"/>
</dbReference>
<dbReference type="GeneID" id="115324927"/>
<dbReference type="OMA" id="ACVEENY"/>
<evidence type="ECO:0000256" key="2">
    <source>
        <dbReference type="ARBA" id="ARBA00022729"/>
    </source>
</evidence>
<dbReference type="PRINTS" id="PR00831">
    <property type="entry name" value="NEUROPHYSIN"/>
</dbReference>
<dbReference type="KEGG" id="isc:121836393"/>
<dbReference type="InterPro" id="IPR022423">
    <property type="entry name" value="Neurohypophysial_hormone_CS"/>
</dbReference>
<keyword evidence="2 4" id="KW-0732">Signal</keyword>
<dbReference type="KEGG" id="isc:115324927"/>
<comment type="similarity">
    <text evidence="1">Belongs to the vasopressin/oxytocin family.</text>
</comment>
<sequence>MALSHMLLLAVVGGTSACFITNCPPGGKRSSEPSPARLCPRCGPAGRGVCYSADVCCAGSMCILNDALATLSCRAEALHGVACHVPGKRCGTDGRCAIRGYCCGPDGCTKDSSCSGGVPTDQFGSAVDILEYGMSER</sequence>
<accession>A0A0N6X8T5</accession>
<dbReference type="RefSeq" id="XP_029841493.1">
    <property type="nucleotide sequence ID" value="XM_029985633.2"/>
</dbReference>
<evidence type="ECO:0000256" key="4">
    <source>
        <dbReference type="SAM" id="SignalP"/>
    </source>
</evidence>
<dbReference type="AlphaFoldDB" id="A0A0N6X8T5"/>
<dbReference type="PANTHER" id="PTHR11681:SF5">
    <property type="entry name" value="ISOTOCIN"/>
    <property type="match status" value="1"/>
</dbReference>
<dbReference type="InterPro" id="IPR036387">
    <property type="entry name" value="Neurhyp_horm_dom_sf"/>
</dbReference>